<gene>
    <name evidence="5" type="ORF">B5G17_08085</name>
</gene>
<dbReference type="SUPFAM" id="SSF51161">
    <property type="entry name" value="Trimeric LpxA-like enzymes"/>
    <property type="match status" value="1"/>
</dbReference>
<proteinExistence type="inferred from homology"/>
<evidence type="ECO:0000313" key="6">
    <source>
        <dbReference type="Proteomes" id="UP000196329"/>
    </source>
</evidence>
<dbReference type="CDD" id="cd04647">
    <property type="entry name" value="LbH_MAT_like"/>
    <property type="match status" value="1"/>
</dbReference>
<dbReference type="InterPro" id="IPR001451">
    <property type="entry name" value="Hexapep"/>
</dbReference>
<evidence type="ECO:0008006" key="7">
    <source>
        <dbReference type="Google" id="ProtNLM"/>
    </source>
</evidence>
<protein>
    <recommendedName>
        <fullName evidence="7">Acyltransferase</fullName>
    </recommendedName>
</protein>
<comment type="similarity">
    <text evidence="1">Belongs to the transferase hexapeptide repeat family.</text>
</comment>
<evidence type="ECO:0000256" key="2">
    <source>
        <dbReference type="ARBA" id="ARBA00022679"/>
    </source>
</evidence>
<dbReference type="GO" id="GO:0008374">
    <property type="term" value="F:O-acyltransferase activity"/>
    <property type="evidence" value="ECO:0007669"/>
    <property type="project" value="TreeGrafter"/>
</dbReference>
<keyword evidence="4" id="KW-0012">Acyltransferase</keyword>
<accession>A0A1Y3V3W7</accession>
<comment type="caution">
    <text evidence="5">The sequence shown here is derived from an EMBL/GenBank/DDBJ whole genome shotgun (WGS) entry which is preliminary data.</text>
</comment>
<dbReference type="Gene3D" id="2.160.10.10">
    <property type="entry name" value="Hexapeptide repeat proteins"/>
    <property type="match status" value="1"/>
</dbReference>
<dbReference type="Proteomes" id="UP000196329">
    <property type="component" value="Unassembled WGS sequence"/>
</dbReference>
<dbReference type="InterPro" id="IPR018357">
    <property type="entry name" value="Hexapep_transf_CS"/>
</dbReference>
<evidence type="ECO:0000256" key="4">
    <source>
        <dbReference type="ARBA" id="ARBA00023315"/>
    </source>
</evidence>
<evidence type="ECO:0000313" key="5">
    <source>
        <dbReference type="EMBL" id="OUN55764.1"/>
    </source>
</evidence>
<keyword evidence="2" id="KW-0808">Transferase</keyword>
<dbReference type="InterPro" id="IPR011004">
    <property type="entry name" value="Trimer_LpxA-like_sf"/>
</dbReference>
<dbReference type="InterPro" id="IPR051159">
    <property type="entry name" value="Hexapeptide_acetyltransf"/>
</dbReference>
<organism evidence="5 6">
    <name type="scientific">Bacteroides uniformis</name>
    <dbReference type="NCBI Taxonomy" id="820"/>
    <lineage>
        <taxon>Bacteria</taxon>
        <taxon>Pseudomonadati</taxon>
        <taxon>Bacteroidota</taxon>
        <taxon>Bacteroidia</taxon>
        <taxon>Bacteroidales</taxon>
        <taxon>Bacteroidaceae</taxon>
        <taxon>Bacteroides</taxon>
    </lineage>
</organism>
<dbReference type="AlphaFoldDB" id="A0A1Y3V3W7"/>
<evidence type="ECO:0000256" key="1">
    <source>
        <dbReference type="ARBA" id="ARBA00007274"/>
    </source>
</evidence>
<reference evidence="6" key="1">
    <citation type="submission" date="2017-04" db="EMBL/GenBank/DDBJ databases">
        <title>Function of individual gut microbiota members based on whole genome sequencing of pure cultures obtained from chicken caecum.</title>
        <authorList>
            <person name="Medvecky M."/>
            <person name="Cejkova D."/>
            <person name="Polansky O."/>
            <person name="Karasova D."/>
            <person name="Kubasova T."/>
            <person name="Cizek A."/>
            <person name="Rychlik I."/>
        </authorList>
    </citation>
    <scope>NUCLEOTIDE SEQUENCE [LARGE SCALE GENOMIC DNA]</scope>
    <source>
        <strain evidence="6">An67</strain>
    </source>
</reference>
<keyword evidence="3" id="KW-0677">Repeat</keyword>
<dbReference type="GO" id="GO:0005829">
    <property type="term" value="C:cytosol"/>
    <property type="evidence" value="ECO:0007669"/>
    <property type="project" value="TreeGrafter"/>
</dbReference>
<dbReference type="EMBL" id="NFHS01000003">
    <property type="protein sequence ID" value="OUN55764.1"/>
    <property type="molecule type" value="Genomic_DNA"/>
</dbReference>
<evidence type="ECO:0000256" key="3">
    <source>
        <dbReference type="ARBA" id="ARBA00022737"/>
    </source>
</evidence>
<sequence>MLKGIYSNIVSYQSKKKIMKSLKRRGVEINLPFYIHDYNRLIISPPCYIGPDSWFVLRANLYIGSGTIIGPRCRIHTSNHNWRGNMLPYDDKYIVKEVRIGNNVWIGADVSIMPGVTIGDGAIVAACACVAKDVPPLALVGGNPAKVISYRDEQLYNKLVDSSQVYLLLKHKGETVTDESLRCVSE</sequence>
<dbReference type="PROSITE" id="PS00101">
    <property type="entry name" value="HEXAPEP_TRANSFERASES"/>
    <property type="match status" value="1"/>
</dbReference>
<dbReference type="PANTHER" id="PTHR23416:SF23">
    <property type="entry name" value="ACETYLTRANSFERASE C18B11.09C-RELATED"/>
    <property type="match status" value="1"/>
</dbReference>
<name>A0A1Y3V3W7_BACUN</name>
<dbReference type="PANTHER" id="PTHR23416">
    <property type="entry name" value="SIALIC ACID SYNTHASE-RELATED"/>
    <property type="match status" value="1"/>
</dbReference>
<dbReference type="Pfam" id="PF00132">
    <property type="entry name" value="Hexapep"/>
    <property type="match status" value="1"/>
</dbReference>